<proteinExistence type="predicted"/>
<sequence>MGMQLTELAEQLVTIRHNLDPKHGDIPDPDELEATSLALSQRTDRLLIGILPSIRTEIDELLLELSECLQRILADPGRPGGHALTVDTMRDVWRKMIEIEAKFNSYLTEWNTLWAEYNRFETELDGASEQLVRGRSDLQSSVV</sequence>
<dbReference type="AlphaFoldDB" id="A0A0A2VRE5"/>
<organism evidence="1 2">
    <name type="scientific">Beauveria bassiana D1-5</name>
    <dbReference type="NCBI Taxonomy" id="1245745"/>
    <lineage>
        <taxon>Eukaryota</taxon>
        <taxon>Fungi</taxon>
        <taxon>Dikarya</taxon>
        <taxon>Ascomycota</taxon>
        <taxon>Pezizomycotina</taxon>
        <taxon>Sordariomycetes</taxon>
        <taxon>Hypocreomycetidae</taxon>
        <taxon>Hypocreales</taxon>
        <taxon>Cordycipitaceae</taxon>
        <taxon>Beauveria</taxon>
    </lineage>
</organism>
<evidence type="ECO:0000313" key="1">
    <source>
        <dbReference type="EMBL" id="KGQ08937.1"/>
    </source>
</evidence>
<reference evidence="1 2" key="1">
    <citation type="submission" date="2012-10" db="EMBL/GenBank/DDBJ databases">
        <title>Genome sequencing and analysis of entomopathogenic fungi Beauveria bassiana D1-5.</title>
        <authorList>
            <person name="Li Q."/>
            <person name="Wang L."/>
            <person name="Zhang Z."/>
            <person name="Wang Q."/>
            <person name="Ren J."/>
            <person name="Wang M."/>
            <person name="Xu W."/>
            <person name="Wang J."/>
            <person name="Lu Y."/>
            <person name="Du Q."/>
            <person name="Sun Z."/>
        </authorList>
    </citation>
    <scope>NUCLEOTIDE SEQUENCE [LARGE SCALE GENOMIC DNA]</scope>
    <source>
        <strain evidence="1 2">D1-5</strain>
    </source>
</reference>
<comment type="caution">
    <text evidence="1">The sequence shown here is derived from an EMBL/GenBank/DDBJ whole genome shotgun (WGS) entry which is preliminary data.</text>
</comment>
<name>A0A0A2VRE5_BEABA</name>
<dbReference type="HOGENOM" id="CLU_1805821_0_0_1"/>
<protein>
    <submittedName>
        <fullName evidence="1">Uncharacterized protein</fullName>
    </submittedName>
</protein>
<gene>
    <name evidence="1" type="ORF">BBAD15_g5731</name>
</gene>
<accession>A0A0A2VRE5</accession>
<evidence type="ECO:0000313" key="2">
    <source>
        <dbReference type="Proteomes" id="UP000030106"/>
    </source>
</evidence>
<dbReference type="EMBL" id="ANFO01000526">
    <property type="protein sequence ID" value="KGQ08937.1"/>
    <property type="molecule type" value="Genomic_DNA"/>
</dbReference>
<dbReference type="Proteomes" id="UP000030106">
    <property type="component" value="Unassembled WGS sequence"/>
</dbReference>